<feature type="transmembrane region" description="Helical" evidence="2">
    <location>
        <begin position="7"/>
        <end position="28"/>
    </location>
</feature>
<dbReference type="EMBL" id="JBHSEU010000001">
    <property type="protein sequence ID" value="MFC4537327.1"/>
    <property type="molecule type" value="Genomic_DNA"/>
</dbReference>
<gene>
    <name evidence="3" type="ORF">ACFO0U_00850</name>
</gene>
<keyword evidence="1" id="KW-0175">Coiled coil</keyword>
<sequence length="268" mass="30484">MREAIKSYWHLLVFVVVVCVIALGLFGIHFFERPLSDDSNEWANFANYVSGTVGVAVLAGTLLAFLITLHQQNKLIEKQDEMIKQQDDMIEQQKRQLDEAEIHQRKTEAYTRAEKIFPTLLSSCKKDLGECIAVGLSDNDIEAFKPKIVSPNKTKMCFFNELQFPDSLRAESRAFLCLIGAVCTDKPYKLARFVAECLRDAPELKEFFHAEIGEYIVVVKSSLAYNLSLRKDEVEEVCRLIGLPISYYGLGIVESKWQEIGELIYGEN</sequence>
<evidence type="ECO:0000313" key="4">
    <source>
        <dbReference type="Proteomes" id="UP001596030"/>
    </source>
</evidence>
<organism evidence="3 4">
    <name type="scientific">Chromohalobacter sarecensis</name>
    <dbReference type="NCBI Taxonomy" id="245294"/>
    <lineage>
        <taxon>Bacteria</taxon>
        <taxon>Pseudomonadati</taxon>
        <taxon>Pseudomonadota</taxon>
        <taxon>Gammaproteobacteria</taxon>
        <taxon>Oceanospirillales</taxon>
        <taxon>Halomonadaceae</taxon>
        <taxon>Chromohalobacter</taxon>
    </lineage>
</organism>
<dbReference type="RefSeq" id="WP_246975117.1">
    <property type="nucleotide sequence ID" value="NZ_JAKGAN010000007.1"/>
</dbReference>
<comment type="caution">
    <text evidence="3">The sequence shown here is derived from an EMBL/GenBank/DDBJ whole genome shotgun (WGS) entry which is preliminary data.</text>
</comment>
<keyword evidence="2" id="KW-0812">Transmembrane</keyword>
<keyword evidence="2" id="KW-0472">Membrane</keyword>
<evidence type="ECO:0000256" key="1">
    <source>
        <dbReference type="SAM" id="Coils"/>
    </source>
</evidence>
<proteinExistence type="predicted"/>
<keyword evidence="4" id="KW-1185">Reference proteome</keyword>
<accession>A0ABV9CXC5</accession>
<protein>
    <recommendedName>
        <fullName evidence="5">Phage abortive infection protein</fullName>
    </recommendedName>
</protein>
<reference evidence="4" key="1">
    <citation type="journal article" date="2019" name="Int. J. Syst. Evol. Microbiol.">
        <title>The Global Catalogue of Microorganisms (GCM) 10K type strain sequencing project: providing services to taxonomists for standard genome sequencing and annotation.</title>
        <authorList>
            <consortium name="The Broad Institute Genomics Platform"/>
            <consortium name="The Broad Institute Genome Sequencing Center for Infectious Disease"/>
            <person name="Wu L."/>
            <person name="Ma J."/>
        </authorList>
    </citation>
    <scope>NUCLEOTIDE SEQUENCE [LARGE SCALE GENOMIC DNA]</scope>
    <source>
        <strain evidence="4">CGMCC 1.12121</strain>
    </source>
</reference>
<keyword evidence="2" id="KW-1133">Transmembrane helix</keyword>
<feature type="transmembrane region" description="Helical" evidence="2">
    <location>
        <begin position="48"/>
        <end position="69"/>
    </location>
</feature>
<dbReference type="Proteomes" id="UP001596030">
    <property type="component" value="Unassembled WGS sequence"/>
</dbReference>
<name>A0ABV9CXC5_9GAMM</name>
<evidence type="ECO:0000313" key="3">
    <source>
        <dbReference type="EMBL" id="MFC4537327.1"/>
    </source>
</evidence>
<evidence type="ECO:0008006" key="5">
    <source>
        <dbReference type="Google" id="ProtNLM"/>
    </source>
</evidence>
<evidence type="ECO:0000256" key="2">
    <source>
        <dbReference type="SAM" id="Phobius"/>
    </source>
</evidence>
<feature type="coiled-coil region" evidence="1">
    <location>
        <begin position="76"/>
        <end position="103"/>
    </location>
</feature>